<protein>
    <recommendedName>
        <fullName evidence="5">TRP C-terminal domain-containing protein</fullName>
    </recommendedName>
</protein>
<accession>A0A1Y2B0I6</accession>
<evidence type="ECO:0000256" key="1">
    <source>
        <dbReference type="SAM" id="MobiDB-lite"/>
    </source>
</evidence>
<dbReference type="AlphaFoldDB" id="A0A1Y2B0I6"/>
<evidence type="ECO:0000313" key="3">
    <source>
        <dbReference type="EMBL" id="ORY28246.1"/>
    </source>
</evidence>
<dbReference type="EMBL" id="MCGO01000096">
    <property type="protein sequence ID" value="ORY28246.1"/>
    <property type="molecule type" value="Genomic_DNA"/>
</dbReference>
<dbReference type="Proteomes" id="UP000193642">
    <property type="component" value="Unassembled WGS sequence"/>
</dbReference>
<organism evidence="3 4">
    <name type="scientific">Rhizoclosmatium globosum</name>
    <dbReference type="NCBI Taxonomy" id="329046"/>
    <lineage>
        <taxon>Eukaryota</taxon>
        <taxon>Fungi</taxon>
        <taxon>Fungi incertae sedis</taxon>
        <taxon>Chytridiomycota</taxon>
        <taxon>Chytridiomycota incertae sedis</taxon>
        <taxon>Chytridiomycetes</taxon>
        <taxon>Chytridiales</taxon>
        <taxon>Chytriomycetaceae</taxon>
        <taxon>Rhizoclosmatium</taxon>
    </lineage>
</organism>
<evidence type="ECO:0008006" key="5">
    <source>
        <dbReference type="Google" id="ProtNLM"/>
    </source>
</evidence>
<name>A0A1Y2B0I6_9FUNG</name>
<keyword evidence="2" id="KW-1133">Transmembrane helix</keyword>
<keyword evidence="2" id="KW-0812">Transmembrane</keyword>
<reference evidence="3 4" key="1">
    <citation type="submission" date="2016-07" db="EMBL/GenBank/DDBJ databases">
        <title>Pervasive Adenine N6-methylation of Active Genes in Fungi.</title>
        <authorList>
            <consortium name="DOE Joint Genome Institute"/>
            <person name="Mondo S.J."/>
            <person name="Dannebaum R.O."/>
            <person name="Kuo R.C."/>
            <person name="Labutti K."/>
            <person name="Haridas S."/>
            <person name="Kuo A."/>
            <person name="Salamov A."/>
            <person name="Ahrendt S.R."/>
            <person name="Lipzen A."/>
            <person name="Sullivan W."/>
            <person name="Andreopoulos W.B."/>
            <person name="Clum A."/>
            <person name="Lindquist E."/>
            <person name="Daum C."/>
            <person name="Ramamoorthy G.K."/>
            <person name="Gryganskyi A."/>
            <person name="Culley D."/>
            <person name="Magnuson J.K."/>
            <person name="James T.Y."/>
            <person name="O'Malley M.A."/>
            <person name="Stajich J.E."/>
            <person name="Spatafora J.W."/>
            <person name="Visel A."/>
            <person name="Grigoriev I.V."/>
        </authorList>
    </citation>
    <scope>NUCLEOTIDE SEQUENCE [LARGE SCALE GENOMIC DNA]</scope>
    <source>
        <strain evidence="3 4">JEL800</strain>
    </source>
</reference>
<feature type="transmembrane region" description="Helical" evidence="2">
    <location>
        <begin position="144"/>
        <end position="162"/>
    </location>
</feature>
<feature type="region of interest" description="Disordered" evidence="1">
    <location>
        <begin position="253"/>
        <end position="272"/>
    </location>
</feature>
<feature type="transmembrane region" description="Helical" evidence="2">
    <location>
        <begin position="7"/>
        <end position="26"/>
    </location>
</feature>
<comment type="caution">
    <text evidence="3">The sequence shown here is derived from an EMBL/GenBank/DDBJ whole genome shotgun (WGS) entry which is preliminary data.</text>
</comment>
<keyword evidence="2" id="KW-0472">Membrane</keyword>
<proteinExistence type="predicted"/>
<evidence type="ECO:0000313" key="4">
    <source>
        <dbReference type="Proteomes" id="UP000193642"/>
    </source>
</evidence>
<evidence type="ECO:0000256" key="2">
    <source>
        <dbReference type="SAM" id="Phobius"/>
    </source>
</evidence>
<keyword evidence="4" id="KW-1185">Reference proteome</keyword>
<gene>
    <name evidence="3" type="ORF">BCR33DRAFT_843856</name>
</gene>
<feature type="transmembrane region" description="Helical" evidence="2">
    <location>
        <begin position="60"/>
        <end position="87"/>
    </location>
</feature>
<dbReference type="OrthoDB" id="2154046at2759"/>
<feature type="transmembrane region" description="Helical" evidence="2">
    <location>
        <begin position="116"/>
        <end position="138"/>
    </location>
</feature>
<sequence length="325" mass="36712">MNGQPINLICFRAVIVVSTFVIMPLVDSSLVLLQCTEVEGKMVLFHVPQVQCFSSEHAPAAAVAIIVITLMLFVLPAFLSLVLCRLWKSDMISYSRDLPPIQTLFQCLYLIFKPEMFFMMPITILEKGILAILFTVLHHYSNQIQTNVYIMVLTLVCATRIYWQPFSNHLEAYLNREVALGVLAMVALRMYTDHYGVSNVALVEMGVLIFLPPILHCIRWLQHNYIKHKETILEVVHKGSSLVDSMKGKLSNKVETNSKLSESPEGNKVGNGTEVLRIARSSSLCEIESKHRSQNLMRRNSITVSRQMIKKASIKDLGSSPKEEC</sequence>
<feature type="transmembrane region" description="Helical" evidence="2">
    <location>
        <begin position="197"/>
        <end position="218"/>
    </location>
</feature>